<feature type="transmembrane region" description="Helical" evidence="1">
    <location>
        <begin position="6"/>
        <end position="26"/>
    </location>
</feature>
<evidence type="ECO:0000313" key="3">
    <source>
        <dbReference type="EMBL" id="CAG8273190.1"/>
    </source>
</evidence>
<protein>
    <recommendedName>
        <fullName evidence="2">DUF7702 domain-containing protein</fullName>
    </recommendedName>
</protein>
<feature type="transmembrane region" description="Helical" evidence="1">
    <location>
        <begin position="178"/>
        <end position="198"/>
    </location>
</feature>
<keyword evidence="1" id="KW-0812">Transmembrane</keyword>
<dbReference type="EMBL" id="CAJVPD010000055">
    <property type="protein sequence ID" value="CAG8273190.1"/>
    <property type="molecule type" value="Genomic_DNA"/>
</dbReference>
<sequence length="258" mass="28429">MFGSHSKLSIAQVVFYIPVTVLALYLACYRHKRPRMAWIVLTFFSLVRITAGVLVIIAEKSSSTGVMIAAVIFLNAGMIPLIAATLGFLRIIMALEQNTNRHIRQCLVLSRILFVVGIGLTVAGGALEGSDTVSDALTGLKLVKTGYIIVVVFVGCLLAVQVYFWTQRSYLSATSKTVHNATALATPFIIVRISYLFLSVYQPSDLRWNDLNGPIAPFITMGLFMEYTVVCIYLVTGFVIASWREIQKPDILLDGEAR</sequence>
<feature type="transmembrane region" description="Helical" evidence="1">
    <location>
        <begin position="218"/>
        <end position="241"/>
    </location>
</feature>
<dbReference type="OrthoDB" id="272271at2759"/>
<dbReference type="Pfam" id="PF24800">
    <property type="entry name" value="DUF7702"/>
    <property type="match status" value="1"/>
</dbReference>
<reference evidence="3" key="1">
    <citation type="submission" date="2021-07" db="EMBL/GenBank/DDBJ databases">
        <authorList>
            <person name="Branca A.L. A."/>
        </authorList>
    </citation>
    <scope>NUCLEOTIDE SEQUENCE</scope>
</reference>
<feature type="transmembrane region" description="Helical" evidence="1">
    <location>
        <begin position="64"/>
        <end position="88"/>
    </location>
</feature>
<evidence type="ECO:0000313" key="4">
    <source>
        <dbReference type="Proteomes" id="UP001152592"/>
    </source>
</evidence>
<keyword evidence="1" id="KW-0472">Membrane</keyword>
<dbReference type="InterPro" id="IPR056119">
    <property type="entry name" value="DUF7702"/>
</dbReference>
<feature type="transmembrane region" description="Helical" evidence="1">
    <location>
        <begin position="108"/>
        <end position="127"/>
    </location>
</feature>
<feature type="transmembrane region" description="Helical" evidence="1">
    <location>
        <begin position="147"/>
        <end position="166"/>
    </location>
</feature>
<evidence type="ECO:0000256" key="1">
    <source>
        <dbReference type="SAM" id="Phobius"/>
    </source>
</evidence>
<dbReference type="PANTHER" id="PTHR42109">
    <property type="entry name" value="UNPLACED GENOMIC SCAFFOLD UM_SCAF_CONTIG_1.265, WHOLE GENOME SHOTGUN SEQUENCE"/>
    <property type="match status" value="1"/>
</dbReference>
<keyword evidence="1" id="KW-1133">Transmembrane helix</keyword>
<organism evidence="3 4">
    <name type="scientific">Penicillium salamii</name>
    <dbReference type="NCBI Taxonomy" id="1612424"/>
    <lineage>
        <taxon>Eukaryota</taxon>
        <taxon>Fungi</taxon>
        <taxon>Dikarya</taxon>
        <taxon>Ascomycota</taxon>
        <taxon>Pezizomycotina</taxon>
        <taxon>Eurotiomycetes</taxon>
        <taxon>Eurotiomycetidae</taxon>
        <taxon>Eurotiales</taxon>
        <taxon>Aspergillaceae</taxon>
        <taxon>Penicillium</taxon>
    </lineage>
</organism>
<accession>A0A9W4IC18</accession>
<comment type="caution">
    <text evidence="3">The sequence shown here is derived from an EMBL/GenBank/DDBJ whole genome shotgun (WGS) entry which is preliminary data.</text>
</comment>
<dbReference type="Proteomes" id="UP001152592">
    <property type="component" value="Unassembled WGS sequence"/>
</dbReference>
<dbReference type="AlphaFoldDB" id="A0A9W4IC18"/>
<proteinExistence type="predicted"/>
<name>A0A9W4IC18_9EURO</name>
<evidence type="ECO:0000259" key="2">
    <source>
        <dbReference type="Pfam" id="PF24800"/>
    </source>
</evidence>
<gene>
    <name evidence="3" type="ORF">PSALAMII_LOCUS1217</name>
</gene>
<feature type="domain" description="DUF7702" evidence="2">
    <location>
        <begin position="5"/>
        <end position="240"/>
    </location>
</feature>
<dbReference type="PANTHER" id="PTHR42109:SF2">
    <property type="entry name" value="INTEGRAL MEMBRANE PROTEIN"/>
    <property type="match status" value="1"/>
</dbReference>
<feature type="transmembrane region" description="Helical" evidence="1">
    <location>
        <begin position="38"/>
        <end position="58"/>
    </location>
</feature>